<evidence type="ECO:0000313" key="4">
    <source>
        <dbReference type="Proteomes" id="UP000199233"/>
    </source>
</evidence>
<keyword evidence="3" id="KW-0378">Hydrolase</keyword>
<evidence type="ECO:0000313" key="3">
    <source>
        <dbReference type="EMBL" id="SEP99941.1"/>
    </source>
</evidence>
<reference evidence="3 4" key="1">
    <citation type="submission" date="2016-10" db="EMBL/GenBank/DDBJ databases">
        <authorList>
            <person name="de Groot N.N."/>
        </authorList>
    </citation>
    <scope>NUCLEOTIDE SEQUENCE [LARGE SCALE GENOMIC DNA]</scope>
    <source>
        <strain evidence="3 4">DSM 25927</strain>
    </source>
</reference>
<gene>
    <name evidence="3" type="ORF">SAMN04488038_10336</name>
</gene>
<dbReference type="Gene3D" id="3.40.630.10">
    <property type="entry name" value="Zn peptidases"/>
    <property type="match status" value="1"/>
</dbReference>
<dbReference type="EMBL" id="FOFS01000003">
    <property type="protein sequence ID" value="SEP99941.1"/>
    <property type="molecule type" value="Genomic_DNA"/>
</dbReference>
<dbReference type="SUPFAM" id="SSF53187">
    <property type="entry name" value="Zn-dependent exopeptidases"/>
    <property type="match status" value="1"/>
</dbReference>
<organism evidence="3 4">
    <name type="scientific">Solimonas aquatica</name>
    <dbReference type="NCBI Taxonomy" id="489703"/>
    <lineage>
        <taxon>Bacteria</taxon>
        <taxon>Pseudomonadati</taxon>
        <taxon>Pseudomonadota</taxon>
        <taxon>Gammaproteobacteria</taxon>
        <taxon>Nevskiales</taxon>
        <taxon>Nevskiaceae</taxon>
        <taxon>Solimonas</taxon>
    </lineage>
</organism>
<accession>A0A1H9CFX2</accession>
<protein>
    <submittedName>
        <fullName evidence="3">Zn-dependent amino-or carboxypeptidase, M28 family</fullName>
    </submittedName>
</protein>
<dbReference type="STRING" id="489703.SAMN04488038_10336"/>
<keyword evidence="4" id="KW-1185">Reference proteome</keyword>
<name>A0A1H9CFX2_9GAMM</name>
<dbReference type="Proteomes" id="UP000199233">
    <property type="component" value="Unassembled WGS sequence"/>
</dbReference>
<evidence type="ECO:0000256" key="1">
    <source>
        <dbReference type="SAM" id="SignalP"/>
    </source>
</evidence>
<dbReference type="Pfam" id="PF04389">
    <property type="entry name" value="Peptidase_M28"/>
    <property type="match status" value="1"/>
</dbReference>
<feature type="chain" id="PRO_5011514415" evidence="1">
    <location>
        <begin position="21"/>
        <end position="484"/>
    </location>
</feature>
<sequence>MRGCAALLLGLSLSAASAQAPAPTPVSAQTMMRWIAQIEAQGERRPGYAADQWTERWAQRQFQAFGLEQVRLEPVPVMQWTPRRWSLRVWHPQQPQKVLELPSYPVPMSAAGSVEADLRLEAEGVAAEGSILVSRSRLLSMAHSQMRQIARWDFDPLRELDGRVQTLPVPDRFANPLDQAVEARALGLIGILDFPWETDRYFYPYDGKARAIPGVWLSAANGKRLLEFMAQGPTRARLELQRDLVVSMSHNLIGTLPGRSSEWIVIGSHHDGPWQSAVEDASGTALVMAQARYWSRLPREQRPFNLMFLLNGGHMSGGAGLLQFAQVHKAFLQQQVVTEIHLEHAAREMRAQDGQLQATGRPEVRWWFTSFVPRLEEVVTQAICAENLQRSLLMPVEGFPEGSRHPPTDAAFFHPLTPIVSFLTAPMYLFDAQDRLDKVDVDSLEPLTRATIRIIQGLDGVSAAQLREQAYQPPRSTPLPSCAS</sequence>
<dbReference type="InterPro" id="IPR007484">
    <property type="entry name" value="Peptidase_M28"/>
</dbReference>
<dbReference type="Gene3D" id="3.50.30.30">
    <property type="match status" value="1"/>
</dbReference>
<feature type="domain" description="Peptidase M28" evidence="2">
    <location>
        <begin position="251"/>
        <end position="381"/>
    </location>
</feature>
<keyword evidence="1" id="KW-0732">Signal</keyword>
<feature type="signal peptide" evidence="1">
    <location>
        <begin position="1"/>
        <end position="20"/>
    </location>
</feature>
<keyword evidence="3" id="KW-0121">Carboxypeptidase</keyword>
<dbReference type="GO" id="GO:0004180">
    <property type="term" value="F:carboxypeptidase activity"/>
    <property type="evidence" value="ECO:0007669"/>
    <property type="project" value="UniProtKB-KW"/>
</dbReference>
<dbReference type="AlphaFoldDB" id="A0A1H9CFX2"/>
<evidence type="ECO:0000259" key="2">
    <source>
        <dbReference type="Pfam" id="PF04389"/>
    </source>
</evidence>
<keyword evidence="3" id="KW-0645">Protease</keyword>
<proteinExistence type="predicted"/>